<protein>
    <submittedName>
        <fullName evidence="2">Uncharacterized protein</fullName>
    </submittedName>
</protein>
<proteinExistence type="predicted"/>
<organism evidence="2 3">
    <name type="scientific">Hibiscus sabdariffa</name>
    <name type="common">roselle</name>
    <dbReference type="NCBI Taxonomy" id="183260"/>
    <lineage>
        <taxon>Eukaryota</taxon>
        <taxon>Viridiplantae</taxon>
        <taxon>Streptophyta</taxon>
        <taxon>Embryophyta</taxon>
        <taxon>Tracheophyta</taxon>
        <taxon>Spermatophyta</taxon>
        <taxon>Magnoliopsida</taxon>
        <taxon>eudicotyledons</taxon>
        <taxon>Gunneridae</taxon>
        <taxon>Pentapetalae</taxon>
        <taxon>rosids</taxon>
        <taxon>malvids</taxon>
        <taxon>Malvales</taxon>
        <taxon>Malvaceae</taxon>
        <taxon>Malvoideae</taxon>
        <taxon>Hibiscus</taxon>
    </lineage>
</organism>
<evidence type="ECO:0000256" key="1">
    <source>
        <dbReference type="SAM" id="MobiDB-lite"/>
    </source>
</evidence>
<evidence type="ECO:0000313" key="2">
    <source>
        <dbReference type="EMBL" id="KAK8997302.1"/>
    </source>
</evidence>
<reference evidence="2 3" key="1">
    <citation type="journal article" date="2024" name="G3 (Bethesda)">
        <title>Genome assembly of Hibiscus sabdariffa L. provides insights into metabolisms of medicinal natural products.</title>
        <authorList>
            <person name="Kim T."/>
        </authorList>
    </citation>
    <scope>NUCLEOTIDE SEQUENCE [LARGE SCALE GENOMIC DNA]</scope>
    <source>
        <strain evidence="2">TK-2024</strain>
        <tissue evidence="2">Old leaves</tissue>
    </source>
</reference>
<dbReference type="EMBL" id="JBBPBN010000043">
    <property type="protein sequence ID" value="KAK8997302.1"/>
    <property type="molecule type" value="Genomic_DNA"/>
</dbReference>
<evidence type="ECO:0000313" key="3">
    <source>
        <dbReference type="Proteomes" id="UP001396334"/>
    </source>
</evidence>
<dbReference type="Proteomes" id="UP001396334">
    <property type="component" value="Unassembled WGS sequence"/>
</dbReference>
<comment type="caution">
    <text evidence="2">The sequence shown here is derived from an EMBL/GenBank/DDBJ whole genome shotgun (WGS) entry which is preliminary data.</text>
</comment>
<feature type="region of interest" description="Disordered" evidence="1">
    <location>
        <begin position="125"/>
        <end position="149"/>
    </location>
</feature>
<name>A0ABR2Q9H7_9ROSI</name>
<gene>
    <name evidence="2" type="ORF">V6N11_020784</name>
</gene>
<accession>A0ABR2Q9H7</accession>
<sequence>MNVYDIRRPGFEAPPDQNCWFIKVEETKQSNKSRVLSPFSQHPIKNMPASFPKELPHLSQILKALTVSSTQKLRRFSSFGKEWGMLLIGCRENGLNTLNYFGCLDNYHGSGVALVKREISEAEEPKLSRSYKRPGNEEHGGENRHVKKYRRRDLLEVETNKIVDDKQPFLLRRREL</sequence>
<feature type="compositionally biased region" description="Basic and acidic residues" evidence="1">
    <location>
        <begin position="134"/>
        <end position="144"/>
    </location>
</feature>
<keyword evidence="3" id="KW-1185">Reference proteome</keyword>